<dbReference type="EMBL" id="JAHWGI010000322">
    <property type="protein sequence ID" value="KAK3913461.1"/>
    <property type="molecule type" value="Genomic_DNA"/>
</dbReference>
<dbReference type="InterPro" id="IPR036390">
    <property type="entry name" value="WH_DNA-bd_sf"/>
</dbReference>
<dbReference type="SMART" id="SM00956">
    <property type="entry name" value="RQC"/>
    <property type="match status" value="1"/>
</dbReference>
<dbReference type="Pfam" id="PF16124">
    <property type="entry name" value="RecQ_Zn_bind"/>
    <property type="match status" value="1"/>
</dbReference>
<dbReference type="GO" id="GO:0043138">
    <property type="term" value="F:3'-5' DNA helicase activity"/>
    <property type="evidence" value="ECO:0007669"/>
    <property type="project" value="UniProtKB-EC"/>
</dbReference>
<keyword evidence="7" id="KW-0238">DNA-binding</keyword>
<name>A0AAE1LB32_9NEOP</name>
<dbReference type="GO" id="GO:0005524">
    <property type="term" value="F:ATP binding"/>
    <property type="evidence" value="ECO:0007669"/>
    <property type="project" value="UniProtKB-KW"/>
</dbReference>
<evidence type="ECO:0000256" key="2">
    <source>
        <dbReference type="ARBA" id="ARBA00005446"/>
    </source>
</evidence>
<dbReference type="EC" id="5.6.2.4" evidence="10"/>
<dbReference type="SUPFAM" id="SSF52540">
    <property type="entry name" value="P-loop containing nucleoside triphosphate hydrolases"/>
    <property type="match status" value="1"/>
</dbReference>
<dbReference type="InterPro" id="IPR001650">
    <property type="entry name" value="Helicase_C-like"/>
</dbReference>
<dbReference type="Gene3D" id="1.10.10.10">
    <property type="entry name" value="Winged helix-like DNA-binding domain superfamily/Winged helix DNA-binding domain"/>
    <property type="match status" value="1"/>
</dbReference>
<evidence type="ECO:0000259" key="15">
    <source>
        <dbReference type="PROSITE" id="PS51194"/>
    </source>
</evidence>
<dbReference type="SUPFAM" id="SSF47819">
    <property type="entry name" value="HRDC-like"/>
    <property type="match status" value="1"/>
</dbReference>
<dbReference type="SMART" id="SM00490">
    <property type="entry name" value="HELICc"/>
    <property type="match status" value="1"/>
</dbReference>
<dbReference type="GO" id="GO:0000723">
    <property type="term" value="P:telomere maintenance"/>
    <property type="evidence" value="ECO:0007669"/>
    <property type="project" value="TreeGrafter"/>
</dbReference>
<dbReference type="NCBIfam" id="TIGR00614">
    <property type="entry name" value="recQ_fam"/>
    <property type="match status" value="1"/>
</dbReference>
<dbReference type="Pfam" id="PF14493">
    <property type="entry name" value="HTH_40"/>
    <property type="match status" value="1"/>
</dbReference>
<dbReference type="InterPro" id="IPR014001">
    <property type="entry name" value="Helicase_ATP-bd"/>
</dbReference>
<dbReference type="PROSITE" id="PS51192">
    <property type="entry name" value="HELICASE_ATP_BIND_1"/>
    <property type="match status" value="1"/>
</dbReference>
<dbReference type="GO" id="GO:0009378">
    <property type="term" value="F:four-way junction helicase activity"/>
    <property type="evidence" value="ECO:0007669"/>
    <property type="project" value="TreeGrafter"/>
</dbReference>
<dbReference type="GO" id="GO:0003677">
    <property type="term" value="F:DNA binding"/>
    <property type="evidence" value="ECO:0007669"/>
    <property type="project" value="UniProtKB-KW"/>
</dbReference>
<evidence type="ECO:0000259" key="13">
    <source>
        <dbReference type="PROSITE" id="PS50967"/>
    </source>
</evidence>
<dbReference type="InterPro" id="IPR032284">
    <property type="entry name" value="RecQ_Zn-bd"/>
</dbReference>
<dbReference type="InterPro" id="IPR027417">
    <property type="entry name" value="P-loop_NTPase"/>
</dbReference>
<evidence type="ECO:0000256" key="9">
    <source>
        <dbReference type="ARBA" id="ARBA00034617"/>
    </source>
</evidence>
<sequence length="1078" mass="121603">MTSENEVQWEEWGECWEEILEEERKEEQTKNSKSKSSSPIVKKVLTNKYTDVLQRYFGHSSFRPIQWEVIQSIIEDRRDNCVVMATGYGKSLTYQYPAVYTGGLSVVISPLISLMQDQVLSLKMANIPAAFLGSAQKASAQVRKDLFSNKLRVLYVTPEFCVNSDILEEISKQLNLILVAIDEAHCVSQWGHDFRSDYRKLGAVRRALPDVPFLAVTATATPAVRKDICSSLSLKNPKITCSSFDRPNLYLSVSTKTSNPFLDLRQFMVKSSNHRQFKFDGPTIIYCPTIKLTEQLFTILKDHHIICDYYHGKRKQEDRNEVHEKFLRDELNVIVATVAFGMGIDKPDVRNVIHWGVPKDIESYYQEIGRAGRDGLPAKCHVFYSRKDFAVSEYLRGSQNEKLDAHRREMGRQMERYLDSTACRRQSILTHFEGRAQVLESKENCCDNCTTAKKRPLTDGGSGAQNLYDFTEDSEMLLKTVQVLNGKGLNKIVACLKGSKSFSANKSQKSIYGIGKHKTEDWWKGLGMILYVIPLYYIIPCLTGRLLIREKYIEQRYIQFESNHSKGFPLPVVYITQSGENFLSNLQVKRADTLLMLAPGHEMAKLIAGKKTPSTKTSEPESTGDVILAIPPNSEESNCKNSLYHYLLRVRKDRANELECAPFHLASNQALIDLSASRPSSVSLLKTGSFDGFTDLKIERDGKFWVDHIVTFCNENGLKLDVQQSISDNNSDEILDSLPMNVQTSYIKFQKQQMSLEAVMVEKNIAKSTLIGHLTQALKLGLPLDLARAGVEDAVLKLITEVISSPPINSNVGRLRPIKEQCPEFVTYDQIHIVVGYLTGCCVPKQKSSLESDESSRATCSSQLSLAAKGTSSLGRGFTSSSKELACQKTIPTMFSSGSSSASNTHEKPSQLFCHEQNLSVDAENLINKPERNVSTYPIREEPKPMLTNFNELSEKERADMHEVLNLSLVDWNEDFFEETNTEEENFSMNNVKFDRENKSEALQSTTKGIERTASLFEPSSSNAPEEDSSILKRSYSEDLPGKSSDPVIKRKMPEWLSKPTAQAEVRKKMKSNSLFKL</sequence>
<dbReference type="Gene3D" id="3.40.50.300">
    <property type="entry name" value="P-loop containing nucleotide triphosphate hydrolases"/>
    <property type="match status" value="2"/>
</dbReference>
<dbReference type="Gene3D" id="1.10.150.80">
    <property type="entry name" value="HRDC domain"/>
    <property type="match status" value="1"/>
</dbReference>
<evidence type="ECO:0000256" key="6">
    <source>
        <dbReference type="ARBA" id="ARBA00022840"/>
    </source>
</evidence>
<dbReference type="PROSITE" id="PS50967">
    <property type="entry name" value="HRDC"/>
    <property type="match status" value="1"/>
</dbReference>
<dbReference type="PANTHER" id="PTHR13710:SF120">
    <property type="entry name" value="BIFUNCTIONAL 3'-5' EXONUCLEASE_ATP-DEPENDENT HELICASE WRN"/>
    <property type="match status" value="1"/>
</dbReference>
<dbReference type="GO" id="GO:0005694">
    <property type="term" value="C:chromosome"/>
    <property type="evidence" value="ECO:0007669"/>
    <property type="project" value="TreeGrafter"/>
</dbReference>
<evidence type="ECO:0000313" key="16">
    <source>
        <dbReference type="EMBL" id="KAK3913461.1"/>
    </source>
</evidence>
<dbReference type="InterPro" id="IPR002121">
    <property type="entry name" value="HRDC_dom"/>
</dbReference>
<evidence type="ECO:0000256" key="3">
    <source>
        <dbReference type="ARBA" id="ARBA00022741"/>
    </source>
</evidence>
<dbReference type="CDD" id="cd18794">
    <property type="entry name" value="SF2_C_RecQ"/>
    <property type="match status" value="1"/>
</dbReference>
<dbReference type="SUPFAM" id="SSF46785">
    <property type="entry name" value="Winged helix' DNA-binding domain"/>
    <property type="match status" value="1"/>
</dbReference>
<keyword evidence="8" id="KW-0413">Isomerase</keyword>
<reference evidence="16" key="1">
    <citation type="submission" date="2021-07" db="EMBL/GenBank/DDBJ databases">
        <authorList>
            <person name="Catto M.A."/>
            <person name="Jacobson A."/>
            <person name="Kennedy G."/>
            <person name="Labadie P."/>
            <person name="Hunt B.G."/>
            <person name="Srinivasan R."/>
        </authorList>
    </citation>
    <scope>NUCLEOTIDE SEQUENCE</scope>
    <source>
        <strain evidence="16">PL_HMW_Pooled</strain>
        <tissue evidence="16">Head</tissue>
    </source>
</reference>
<dbReference type="Pfam" id="PF00570">
    <property type="entry name" value="HRDC"/>
    <property type="match status" value="1"/>
</dbReference>
<evidence type="ECO:0000256" key="10">
    <source>
        <dbReference type="ARBA" id="ARBA00034808"/>
    </source>
</evidence>
<proteinExistence type="inferred from homology"/>
<dbReference type="InterPro" id="IPR029491">
    <property type="entry name" value="Helicase_HTH"/>
</dbReference>
<comment type="caution">
    <text evidence="16">The sequence shown here is derived from an EMBL/GenBank/DDBJ whole genome shotgun (WGS) entry which is preliminary data.</text>
</comment>
<dbReference type="GO" id="GO:0000724">
    <property type="term" value="P:double-strand break repair via homologous recombination"/>
    <property type="evidence" value="ECO:0007669"/>
    <property type="project" value="TreeGrafter"/>
</dbReference>
<gene>
    <name evidence="16" type="ORF">KUF71_022929</name>
</gene>
<dbReference type="Pfam" id="PF09382">
    <property type="entry name" value="RQC"/>
    <property type="match status" value="1"/>
</dbReference>
<dbReference type="GO" id="GO:0006260">
    <property type="term" value="P:DNA replication"/>
    <property type="evidence" value="ECO:0007669"/>
    <property type="project" value="InterPro"/>
</dbReference>
<comment type="cofactor">
    <cofactor evidence="1">
        <name>Zn(2+)</name>
        <dbReference type="ChEBI" id="CHEBI:29105"/>
    </cofactor>
</comment>
<dbReference type="InterPro" id="IPR018982">
    <property type="entry name" value="RQC_domain"/>
</dbReference>
<evidence type="ECO:0000256" key="4">
    <source>
        <dbReference type="ARBA" id="ARBA00022801"/>
    </source>
</evidence>
<dbReference type="GO" id="GO:0005654">
    <property type="term" value="C:nucleoplasm"/>
    <property type="evidence" value="ECO:0007669"/>
    <property type="project" value="TreeGrafter"/>
</dbReference>
<dbReference type="PROSITE" id="PS51194">
    <property type="entry name" value="HELICASE_CTER"/>
    <property type="match status" value="1"/>
</dbReference>
<dbReference type="Pfam" id="PF00270">
    <property type="entry name" value="DEAD"/>
    <property type="match status" value="1"/>
</dbReference>
<evidence type="ECO:0000256" key="5">
    <source>
        <dbReference type="ARBA" id="ARBA00022806"/>
    </source>
</evidence>
<evidence type="ECO:0000256" key="8">
    <source>
        <dbReference type="ARBA" id="ARBA00023235"/>
    </source>
</evidence>
<dbReference type="PANTHER" id="PTHR13710">
    <property type="entry name" value="DNA HELICASE RECQ FAMILY MEMBER"/>
    <property type="match status" value="1"/>
</dbReference>
<dbReference type="FunFam" id="3.40.50.300:FF:000941">
    <property type="entry name" value="Werner syndrome RecQ like helicase"/>
    <property type="match status" value="1"/>
</dbReference>
<evidence type="ECO:0000256" key="1">
    <source>
        <dbReference type="ARBA" id="ARBA00001947"/>
    </source>
</evidence>
<evidence type="ECO:0000256" key="11">
    <source>
        <dbReference type="ARBA" id="ARBA00049360"/>
    </source>
</evidence>
<evidence type="ECO:0000259" key="14">
    <source>
        <dbReference type="PROSITE" id="PS51192"/>
    </source>
</evidence>
<dbReference type="InterPro" id="IPR010997">
    <property type="entry name" value="HRDC-like_sf"/>
</dbReference>
<dbReference type="InterPro" id="IPR036388">
    <property type="entry name" value="WH-like_DNA-bd_sf"/>
</dbReference>
<evidence type="ECO:0000256" key="12">
    <source>
        <dbReference type="SAM" id="MobiDB-lite"/>
    </source>
</evidence>
<keyword evidence="4" id="KW-0378">Hydrolase</keyword>
<protein>
    <recommendedName>
        <fullName evidence="10">DNA 3'-5' helicase</fullName>
        <ecNumber evidence="10">5.6.2.4</ecNumber>
    </recommendedName>
</protein>
<accession>A0AAE1LB32</accession>
<evidence type="ECO:0000256" key="7">
    <source>
        <dbReference type="ARBA" id="ARBA00023125"/>
    </source>
</evidence>
<feature type="domain" description="Helicase C-terminal" evidence="15">
    <location>
        <begin position="263"/>
        <end position="418"/>
    </location>
</feature>
<dbReference type="Pfam" id="PF00271">
    <property type="entry name" value="Helicase_C"/>
    <property type="match status" value="1"/>
</dbReference>
<organism evidence="16 17">
    <name type="scientific">Frankliniella fusca</name>
    <dbReference type="NCBI Taxonomy" id="407009"/>
    <lineage>
        <taxon>Eukaryota</taxon>
        <taxon>Metazoa</taxon>
        <taxon>Ecdysozoa</taxon>
        <taxon>Arthropoda</taxon>
        <taxon>Hexapoda</taxon>
        <taxon>Insecta</taxon>
        <taxon>Pterygota</taxon>
        <taxon>Neoptera</taxon>
        <taxon>Paraneoptera</taxon>
        <taxon>Thysanoptera</taxon>
        <taxon>Terebrantia</taxon>
        <taxon>Thripoidea</taxon>
        <taxon>Thripidae</taxon>
        <taxon>Frankliniella</taxon>
    </lineage>
</organism>
<dbReference type="Proteomes" id="UP001219518">
    <property type="component" value="Unassembled WGS sequence"/>
</dbReference>
<dbReference type="AlphaFoldDB" id="A0AAE1LB32"/>
<dbReference type="InterPro" id="IPR011545">
    <property type="entry name" value="DEAD/DEAH_box_helicase_dom"/>
</dbReference>
<dbReference type="InterPro" id="IPR044876">
    <property type="entry name" value="HRDC_dom_sf"/>
</dbReference>
<dbReference type="SMART" id="SM00487">
    <property type="entry name" value="DEXDc"/>
    <property type="match status" value="1"/>
</dbReference>
<comment type="catalytic activity">
    <reaction evidence="11">
        <text>ATP + H2O = ADP + phosphate + H(+)</text>
        <dbReference type="Rhea" id="RHEA:13065"/>
        <dbReference type="ChEBI" id="CHEBI:15377"/>
        <dbReference type="ChEBI" id="CHEBI:15378"/>
        <dbReference type="ChEBI" id="CHEBI:30616"/>
        <dbReference type="ChEBI" id="CHEBI:43474"/>
        <dbReference type="ChEBI" id="CHEBI:456216"/>
    </reaction>
</comment>
<comment type="catalytic activity">
    <reaction evidence="9">
        <text>Couples ATP hydrolysis with the unwinding of duplex DNA by translocating in the 3'-5' direction.</text>
        <dbReference type="EC" id="5.6.2.4"/>
    </reaction>
</comment>
<keyword evidence="5 16" id="KW-0347">Helicase</keyword>
<dbReference type="GO" id="GO:0005737">
    <property type="term" value="C:cytoplasm"/>
    <property type="evidence" value="ECO:0007669"/>
    <property type="project" value="TreeGrafter"/>
</dbReference>
<feature type="domain" description="HRDC" evidence="13">
    <location>
        <begin position="637"/>
        <end position="719"/>
    </location>
</feature>
<keyword evidence="3" id="KW-0547">Nucleotide-binding</keyword>
<comment type="similarity">
    <text evidence="2">Belongs to the helicase family. RecQ subfamily.</text>
</comment>
<evidence type="ECO:0000313" key="17">
    <source>
        <dbReference type="Proteomes" id="UP001219518"/>
    </source>
</evidence>
<feature type="domain" description="Helicase ATP-binding" evidence="14">
    <location>
        <begin position="71"/>
        <end position="238"/>
    </location>
</feature>
<feature type="region of interest" description="Disordered" evidence="12">
    <location>
        <begin position="1012"/>
        <end position="1078"/>
    </location>
</feature>
<dbReference type="GO" id="GO:0016787">
    <property type="term" value="F:hydrolase activity"/>
    <property type="evidence" value="ECO:0007669"/>
    <property type="project" value="UniProtKB-KW"/>
</dbReference>
<reference evidence="16" key="2">
    <citation type="journal article" date="2023" name="BMC Genomics">
        <title>Pest status, molecular evolution, and epigenetic factors derived from the genome assembly of Frankliniella fusca, a thysanopteran phytovirus vector.</title>
        <authorList>
            <person name="Catto M.A."/>
            <person name="Labadie P.E."/>
            <person name="Jacobson A.L."/>
            <person name="Kennedy G.G."/>
            <person name="Srinivasan R."/>
            <person name="Hunt B.G."/>
        </authorList>
    </citation>
    <scope>NUCLEOTIDE SEQUENCE</scope>
    <source>
        <strain evidence="16">PL_HMW_Pooled</strain>
    </source>
</reference>
<dbReference type="InterPro" id="IPR004589">
    <property type="entry name" value="DNA_helicase_ATP-dep_RecQ"/>
</dbReference>
<keyword evidence="17" id="KW-1185">Reference proteome</keyword>
<keyword evidence="6" id="KW-0067">ATP-binding</keyword>